<dbReference type="SUPFAM" id="SSF109998">
    <property type="entry name" value="Triger factor/SurA peptide-binding domain-like"/>
    <property type="match status" value="1"/>
</dbReference>
<sequence>MKSKGAIAILMAGTALLAGCHKKGPSGQVAATVNGQEVTLQEINTELTGTSFPADADKQVVQRALLQRIIDRKLLVGAAEDKKLDKTPEFLAQKRRMDELLLAQTYAKQQLSSVPVPTQAELDKFMADHPNAYAKREVLELDQIRFTPPANPKPLEALAQDHSLDAVAARLTTLGIQFKRGKANLDTAQVPPAVLDQINKLPASEPFVIPQPGVVTANVIIARQAVQPDPTAARQTATRAWRQQKFASLLQDQLNALKSGAKITYQSGFGPPDQGKAGAPAPAAKPAG</sequence>
<dbReference type="RefSeq" id="WP_167072666.1">
    <property type="nucleotide sequence ID" value="NZ_JAAOZC010000003.1"/>
</dbReference>
<dbReference type="Gene3D" id="1.10.8.1040">
    <property type="match status" value="1"/>
</dbReference>
<feature type="compositionally biased region" description="Low complexity" evidence="1">
    <location>
        <begin position="275"/>
        <end position="288"/>
    </location>
</feature>
<name>A0ABX0TQL7_9SPHN</name>
<dbReference type="InterPro" id="IPR027304">
    <property type="entry name" value="Trigger_fact/SurA_dom_sf"/>
</dbReference>
<evidence type="ECO:0000313" key="3">
    <source>
        <dbReference type="Proteomes" id="UP000727456"/>
    </source>
</evidence>
<protein>
    <submittedName>
        <fullName evidence="2">EpsD family peptidyl-prolyl cis-trans isomerase</fullName>
    </submittedName>
</protein>
<dbReference type="EMBL" id="JAAOZC010000003">
    <property type="protein sequence ID" value="NIJ07802.1"/>
    <property type="molecule type" value="Genomic_DNA"/>
</dbReference>
<gene>
    <name evidence="2" type="ORF">FHS31_001412</name>
</gene>
<organism evidence="2 3">
    <name type="scientific">Sphingomonas vulcanisoli</name>
    <dbReference type="NCBI Taxonomy" id="1658060"/>
    <lineage>
        <taxon>Bacteria</taxon>
        <taxon>Pseudomonadati</taxon>
        <taxon>Pseudomonadota</taxon>
        <taxon>Alphaproteobacteria</taxon>
        <taxon>Sphingomonadales</taxon>
        <taxon>Sphingomonadaceae</taxon>
        <taxon>Sphingomonas</taxon>
    </lineage>
</organism>
<keyword evidence="2" id="KW-0413">Isomerase</keyword>
<dbReference type="Proteomes" id="UP000727456">
    <property type="component" value="Unassembled WGS sequence"/>
</dbReference>
<evidence type="ECO:0000256" key="1">
    <source>
        <dbReference type="SAM" id="MobiDB-lite"/>
    </source>
</evidence>
<reference evidence="2 3" key="1">
    <citation type="submission" date="2020-03" db="EMBL/GenBank/DDBJ databases">
        <title>Genomic Encyclopedia of Type Strains, Phase III (KMG-III): the genomes of soil and plant-associated and newly described type strains.</title>
        <authorList>
            <person name="Whitman W."/>
        </authorList>
    </citation>
    <scope>NUCLEOTIDE SEQUENCE [LARGE SCALE GENOMIC DNA]</scope>
    <source>
        <strain evidence="2 3">CECT 8804</strain>
    </source>
</reference>
<dbReference type="GO" id="GO:0016853">
    <property type="term" value="F:isomerase activity"/>
    <property type="evidence" value="ECO:0007669"/>
    <property type="project" value="UniProtKB-KW"/>
</dbReference>
<keyword evidence="3" id="KW-1185">Reference proteome</keyword>
<dbReference type="InterPro" id="IPR014274">
    <property type="entry name" value="PPIase_EpsD"/>
</dbReference>
<dbReference type="NCBIfam" id="TIGR02925">
    <property type="entry name" value="cis_trans_EpsD"/>
    <property type="match status" value="1"/>
</dbReference>
<feature type="region of interest" description="Disordered" evidence="1">
    <location>
        <begin position="265"/>
        <end position="288"/>
    </location>
</feature>
<accession>A0ABX0TQL7</accession>
<proteinExistence type="predicted"/>
<evidence type="ECO:0000313" key="2">
    <source>
        <dbReference type="EMBL" id="NIJ07802.1"/>
    </source>
</evidence>
<dbReference type="PROSITE" id="PS51257">
    <property type="entry name" value="PROKAR_LIPOPROTEIN"/>
    <property type="match status" value="1"/>
</dbReference>
<comment type="caution">
    <text evidence="2">The sequence shown here is derived from an EMBL/GenBank/DDBJ whole genome shotgun (WGS) entry which is preliminary data.</text>
</comment>